<dbReference type="PROSITE" id="PS50262">
    <property type="entry name" value="G_PROTEIN_RECEP_F1_2"/>
    <property type="match status" value="1"/>
</dbReference>
<evidence type="ECO:0000256" key="7">
    <source>
        <dbReference type="ARBA" id="ARBA00023136"/>
    </source>
</evidence>
<dbReference type="RefSeq" id="XP_041441545.1">
    <property type="nucleotide sequence ID" value="XM_041585611.1"/>
</dbReference>
<evidence type="ECO:0000256" key="11">
    <source>
        <dbReference type="RuleBase" id="RU363047"/>
    </source>
</evidence>
<dbReference type="PRINTS" id="PR00245">
    <property type="entry name" value="OLFACTORYR"/>
</dbReference>
<evidence type="ECO:0000256" key="6">
    <source>
        <dbReference type="ARBA" id="ARBA00023040"/>
    </source>
</evidence>
<evidence type="ECO:0000313" key="13">
    <source>
        <dbReference type="Proteomes" id="UP000186698"/>
    </source>
</evidence>
<dbReference type="Proteomes" id="UP000186698">
    <property type="component" value="Chromosome 3L"/>
</dbReference>
<dbReference type="GeneID" id="121401266"/>
<proteinExistence type="inferred from homology"/>
<feature type="transmembrane region" description="Helical" evidence="11">
    <location>
        <begin position="91"/>
        <end position="107"/>
    </location>
</feature>
<reference evidence="14" key="1">
    <citation type="submission" date="2025-08" db="UniProtKB">
        <authorList>
            <consortium name="RefSeq"/>
        </authorList>
    </citation>
    <scope>IDENTIFICATION</scope>
    <source>
        <strain evidence="14">J_2021</strain>
        <tissue evidence="14">Erythrocytes</tissue>
    </source>
</reference>
<dbReference type="InterPro" id="IPR000725">
    <property type="entry name" value="Olfact_rcpt"/>
</dbReference>
<dbReference type="Pfam" id="PF13853">
    <property type="entry name" value="7tm_4"/>
    <property type="match status" value="1"/>
</dbReference>
<dbReference type="FunFam" id="1.20.1070.10:FF:000008">
    <property type="entry name" value="Olfactory receptor"/>
    <property type="match status" value="1"/>
</dbReference>
<sequence length="322" mass="36555">MKNEQNYTTGKEFNLLAFSSCGIDTHITFIVILLIYLLTMLGNLFIIILVYLDYRLHTPMYFFLCNLAVQDIIFVSAILPKLIAITITGDTSISFIACLTQLFMFAICVDTDFFLLAVMAFDRFVAICIPLRYYLIMSPKLCILLVATPWILYVCNGICYCFLISALSFCKSHDLNYIFCDIKTLLGLSCSNTAHIQTLISVGTVFVGFLPLTFTLTSYVYIIATILKIKSSAVRLKTFSSCSSHLTVVLMFCGSSLSLYVKRDSEDSQELDRLIPFLYVGLVPMLNPIVYSLRNKQVWSATEAVYGKFKKQILKMHFYIHM</sequence>
<comment type="subcellular location">
    <subcellularLocation>
        <location evidence="1 11">Cell membrane</location>
        <topology evidence="1 11">Multi-pass membrane protein</topology>
    </subcellularLocation>
</comment>
<feature type="transmembrane region" description="Helical" evidence="11">
    <location>
        <begin position="239"/>
        <end position="261"/>
    </location>
</feature>
<keyword evidence="13" id="KW-1185">Reference proteome</keyword>
<dbReference type="CDD" id="cd13954">
    <property type="entry name" value="7tmA_OR"/>
    <property type="match status" value="1"/>
</dbReference>
<feature type="transmembrane region" description="Helical" evidence="11">
    <location>
        <begin position="142"/>
        <end position="167"/>
    </location>
</feature>
<gene>
    <name evidence="14" type="primary">LOC121401266</name>
</gene>
<keyword evidence="2 11" id="KW-1003">Cell membrane</keyword>
<name>A0A8J1MKI1_XENLA</name>
<keyword evidence="11" id="KW-0716">Sensory transduction</keyword>
<dbReference type="SUPFAM" id="SSF81321">
    <property type="entry name" value="Family A G protein-coupled receptor-like"/>
    <property type="match status" value="1"/>
</dbReference>
<feature type="transmembrane region" description="Helical" evidence="11">
    <location>
        <begin position="58"/>
        <end position="79"/>
    </location>
</feature>
<keyword evidence="5 11" id="KW-1133">Transmembrane helix</keyword>
<evidence type="ECO:0000256" key="5">
    <source>
        <dbReference type="ARBA" id="ARBA00022989"/>
    </source>
</evidence>
<keyword evidence="4 11" id="KW-0552">Olfaction</keyword>
<feature type="transmembrane region" description="Helical" evidence="11">
    <location>
        <begin position="27"/>
        <end position="52"/>
    </location>
</feature>
<evidence type="ECO:0000313" key="14">
    <source>
        <dbReference type="RefSeq" id="XP_041441545.1"/>
    </source>
</evidence>
<keyword evidence="8 10" id="KW-0675">Receptor</keyword>
<dbReference type="PRINTS" id="PR00237">
    <property type="entry name" value="GPCRRHODOPSN"/>
</dbReference>
<keyword evidence="3 10" id="KW-0812">Transmembrane</keyword>
<evidence type="ECO:0000256" key="2">
    <source>
        <dbReference type="ARBA" id="ARBA00022475"/>
    </source>
</evidence>
<dbReference type="Gene3D" id="1.20.1070.10">
    <property type="entry name" value="Rhodopsin 7-helix transmembrane proteins"/>
    <property type="match status" value="1"/>
</dbReference>
<accession>A0A8J1MKI1</accession>
<organism evidence="13 14">
    <name type="scientific">Xenopus laevis</name>
    <name type="common">African clawed frog</name>
    <dbReference type="NCBI Taxonomy" id="8355"/>
    <lineage>
        <taxon>Eukaryota</taxon>
        <taxon>Metazoa</taxon>
        <taxon>Chordata</taxon>
        <taxon>Craniata</taxon>
        <taxon>Vertebrata</taxon>
        <taxon>Euteleostomi</taxon>
        <taxon>Amphibia</taxon>
        <taxon>Batrachia</taxon>
        <taxon>Anura</taxon>
        <taxon>Pipoidea</taxon>
        <taxon>Pipidae</taxon>
        <taxon>Xenopodinae</taxon>
        <taxon>Xenopus</taxon>
        <taxon>Xenopus</taxon>
    </lineage>
</organism>
<comment type="similarity">
    <text evidence="10">Belongs to the G-protein coupled receptor 1 family.</text>
</comment>
<dbReference type="InterPro" id="IPR050516">
    <property type="entry name" value="Olfactory_GPCR"/>
</dbReference>
<protein>
    <recommendedName>
        <fullName evidence="11">Olfactory receptor</fullName>
    </recommendedName>
</protein>
<feature type="domain" description="G-protein coupled receptors family 1 profile" evidence="12">
    <location>
        <begin position="42"/>
        <end position="291"/>
    </location>
</feature>
<keyword evidence="9 10" id="KW-0807">Transducer</keyword>
<evidence type="ECO:0000256" key="3">
    <source>
        <dbReference type="ARBA" id="ARBA00022692"/>
    </source>
</evidence>
<dbReference type="AlphaFoldDB" id="A0A8J1MKI1"/>
<dbReference type="OrthoDB" id="9898717at2759"/>
<dbReference type="InterPro" id="IPR017452">
    <property type="entry name" value="GPCR_Rhodpsn_7TM"/>
</dbReference>
<dbReference type="InterPro" id="IPR000276">
    <property type="entry name" value="GPCR_Rhodpsn"/>
</dbReference>
<evidence type="ECO:0000256" key="10">
    <source>
        <dbReference type="RuleBase" id="RU000688"/>
    </source>
</evidence>
<dbReference type="GO" id="GO:0004930">
    <property type="term" value="F:G protein-coupled receptor activity"/>
    <property type="evidence" value="ECO:0007669"/>
    <property type="project" value="UniProtKB-KW"/>
</dbReference>
<dbReference type="PANTHER" id="PTHR26452">
    <property type="entry name" value="OLFACTORY RECEPTOR"/>
    <property type="match status" value="1"/>
</dbReference>
<evidence type="ECO:0000259" key="12">
    <source>
        <dbReference type="PROSITE" id="PS50262"/>
    </source>
</evidence>
<feature type="transmembrane region" description="Helical" evidence="11">
    <location>
        <begin position="113"/>
        <end position="135"/>
    </location>
</feature>
<dbReference type="GO" id="GO:0005886">
    <property type="term" value="C:plasma membrane"/>
    <property type="evidence" value="ECO:0007669"/>
    <property type="project" value="UniProtKB-SubCell"/>
</dbReference>
<feature type="transmembrane region" description="Helical" evidence="11">
    <location>
        <begin position="205"/>
        <end position="227"/>
    </location>
</feature>
<evidence type="ECO:0000256" key="4">
    <source>
        <dbReference type="ARBA" id="ARBA00022725"/>
    </source>
</evidence>
<evidence type="ECO:0000256" key="8">
    <source>
        <dbReference type="ARBA" id="ARBA00023170"/>
    </source>
</evidence>
<dbReference type="GO" id="GO:0005549">
    <property type="term" value="F:odorant binding"/>
    <property type="evidence" value="ECO:0000318"/>
    <property type="project" value="GO_Central"/>
</dbReference>
<keyword evidence="7 11" id="KW-0472">Membrane</keyword>
<dbReference type="KEGG" id="xla:121401266"/>
<feature type="transmembrane region" description="Helical" evidence="11">
    <location>
        <begin position="273"/>
        <end position="293"/>
    </location>
</feature>
<evidence type="ECO:0000256" key="9">
    <source>
        <dbReference type="ARBA" id="ARBA00023224"/>
    </source>
</evidence>
<evidence type="ECO:0000256" key="1">
    <source>
        <dbReference type="ARBA" id="ARBA00004651"/>
    </source>
</evidence>
<keyword evidence="6 10" id="KW-0297">G-protein coupled receptor</keyword>
<dbReference type="PROSITE" id="PS00237">
    <property type="entry name" value="G_PROTEIN_RECEP_F1_1"/>
    <property type="match status" value="1"/>
</dbReference>
<dbReference type="GO" id="GO:0004984">
    <property type="term" value="F:olfactory receptor activity"/>
    <property type="evidence" value="ECO:0000318"/>
    <property type="project" value="GO_Central"/>
</dbReference>